<dbReference type="CDD" id="cd00303">
    <property type="entry name" value="retropepsin_like"/>
    <property type="match status" value="1"/>
</dbReference>
<dbReference type="InterPro" id="IPR021109">
    <property type="entry name" value="Peptidase_aspartic_dom_sf"/>
</dbReference>
<accession>A0AAW2WUG2</accession>
<reference evidence="1" key="2">
    <citation type="journal article" date="2024" name="Plant">
        <title>Genomic evolution and insights into agronomic trait innovations of Sesamum species.</title>
        <authorList>
            <person name="Miao H."/>
            <person name="Wang L."/>
            <person name="Qu L."/>
            <person name="Liu H."/>
            <person name="Sun Y."/>
            <person name="Le M."/>
            <person name="Wang Q."/>
            <person name="Wei S."/>
            <person name="Zheng Y."/>
            <person name="Lin W."/>
            <person name="Duan Y."/>
            <person name="Cao H."/>
            <person name="Xiong S."/>
            <person name="Wang X."/>
            <person name="Wei L."/>
            <person name="Li C."/>
            <person name="Ma Q."/>
            <person name="Ju M."/>
            <person name="Zhao R."/>
            <person name="Li G."/>
            <person name="Mu C."/>
            <person name="Tian Q."/>
            <person name="Mei H."/>
            <person name="Zhang T."/>
            <person name="Gao T."/>
            <person name="Zhang H."/>
        </authorList>
    </citation>
    <scope>NUCLEOTIDE SEQUENCE</scope>
    <source>
        <strain evidence="1">KEN1</strain>
    </source>
</reference>
<protein>
    <recommendedName>
        <fullName evidence="2">Retroviral aspartyl protease</fullName>
    </recommendedName>
</protein>
<dbReference type="Pfam" id="PF08284">
    <property type="entry name" value="RVP_2"/>
    <property type="match status" value="1"/>
</dbReference>
<evidence type="ECO:0000313" key="1">
    <source>
        <dbReference type="EMBL" id="KAL0445344.1"/>
    </source>
</evidence>
<comment type="caution">
    <text evidence="1">The sequence shown here is derived from an EMBL/GenBank/DDBJ whole genome shotgun (WGS) entry which is preliminary data.</text>
</comment>
<sequence>MAELDIILPPDDPNPTSPPQSVPYPPQVPLCNETSLPLYQHFQLSLGAISGSLAPRTLYVGATIKGLPITVLIDSGNLHNILKPRVAHRFQLPIYTIPSFVVIVGNDASLYCFGAYEAVSCVIEHHTFTIPFYLIPIQGADVVLGVQWLQYLGPFISDFSIPYMQFHHHGSVINIKGDKSIITPTTFHLLCRLLSTDSISSLHAITMIHIDGPSTPSTNIQTTLSPTDPTTISVFPADLVNFSNIMKQFFPLLILCHWPAHMIII</sequence>
<dbReference type="AlphaFoldDB" id="A0AAW2WUG2"/>
<dbReference type="SUPFAM" id="SSF50630">
    <property type="entry name" value="Acid proteases"/>
    <property type="match status" value="1"/>
</dbReference>
<dbReference type="Gene3D" id="2.40.70.10">
    <property type="entry name" value="Acid Proteases"/>
    <property type="match status" value="1"/>
</dbReference>
<proteinExistence type="predicted"/>
<dbReference type="EMBL" id="JACGWN010000007">
    <property type="protein sequence ID" value="KAL0445344.1"/>
    <property type="molecule type" value="Genomic_DNA"/>
</dbReference>
<reference evidence="1" key="1">
    <citation type="submission" date="2020-06" db="EMBL/GenBank/DDBJ databases">
        <authorList>
            <person name="Li T."/>
            <person name="Hu X."/>
            <person name="Zhang T."/>
            <person name="Song X."/>
            <person name="Zhang H."/>
            <person name="Dai N."/>
            <person name="Sheng W."/>
            <person name="Hou X."/>
            <person name="Wei L."/>
        </authorList>
    </citation>
    <scope>NUCLEOTIDE SEQUENCE</scope>
    <source>
        <strain evidence="1">KEN1</strain>
        <tissue evidence="1">Leaf</tissue>
    </source>
</reference>
<organism evidence="1">
    <name type="scientific">Sesamum latifolium</name>
    <dbReference type="NCBI Taxonomy" id="2727402"/>
    <lineage>
        <taxon>Eukaryota</taxon>
        <taxon>Viridiplantae</taxon>
        <taxon>Streptophyta</taxon>
        <taxon>Embryophyta</taxon>
        <taxon>Tracheophyta</taxon>
        <taxon>Spermatophyta</taxon>
        <taxon>Magnoliopsida</taxon>
        <taxon>eudicotyledons</taxon>
        <taxon>Gunneridae</taxon>
        <taxon>Pentapetalae</taxon>
        <taxon>asterids</taxon>
        <taxon>lamiids</taxon>
        <taxon>Lamiales</taxon>
        <taxon>Pedaliaceae</taxon>
        <taxon>Sesamum</taxon>
    </lineage>
</organism>
<evidence type="ECO:0008006" key="2">
    <source>
        <dbReference type="Google" id="ProtNLM"/>
    </source>
</evidence>
<name>A0AAW2WUG2_9LAMI</name>
<gene>
    <name evidence="1" type="ORF">Slati_2257100</name>
</gene>